<dbReference type="EMBL" id="FOMX01000002">
    <property type="protein sequence ID" value="SFD56740.1"/>
    <property type="molecule type" value="Genomic_DNA"/>
</dbReference>
<sequence>MSVSRPANDRFVCDLAVELDTGRARISGRIRDITEAGLCCVVGDPVGAGINVTAHLRLVFEWGMSEPLSLLGQVLWLTPTEGQYQVGVAFSQPTPDVWQRFDVLLKILFGQINLPTPAAN</sequence>
<organism evidence="2 3">
    <name type="scientific">Nannocystis exedens</name>
    <dbReference type="NCBI Taxonomy" id="54"/>
    <lineage>
        <taxon>Bacteria</taxon>
        <taxon>Pseudomonadati</taxon>
        <taxon>Myxococcota</taxon>
        <taxon>Polyangia</taxon>
        <taxon>Nannocystales</taxon>
        <taxon>Nannocystaceae</taxon>
        <taxon>Nannocystis</taxon>
    </lineage>
</organism>
<evidence type="ECO:0000259" key="1">
    <source>
        <dbReference type="Pfam" id="PF07238"/>
    </source>
</evidence>
<reference evidence="3" key="1">
    <citation type="submission" date="2016-10" db="EMBL/GenBank/DDBJ databases">
        <authorList>
            <person name="Varghese N."/>
            <person name="Submissions S."/>
        </authorList>
    </citation>
    <scope>NUCLEOTIDE SEQUENCE [LARGE SCALE GENOMIC DNA]</scope>
    <source>
        <strain evidence="3">ATCC 25963</strain>
    </source>
</reference>
<accession>A0A1I1TMN6</accession>
<dbReference type="STRING" id="54.SAMN02745121_00646"/>
<dbReference type="AlphaFoldDB" id="A0A1I1TMN6"/>
<name>A0A1I1TMN6_9BACT</name>
<feature type="domain" description="PilZ" evidence="1">
    <location>
        <begin position="7"/>
        <end position="98"/>
    </location>
</feature>
<dbReference type="SUPFAM" id="SSF141371">
    <property type="entry name" value="PilZ domain-like"/>
    <property type="match status" value="1"/>
</dbReference>
<dbReference type="RefSeq" id="WP_170136579.1">
    <property type="nucleotide sequence ID" value="NZ_FOMX01000002.1"/>
</dbReference>
<proteinExistence type="predicted"/>
<dbReference type="InterPro" id="IPR009875">
    <property type="entry name" value="PilZ_domain"/>
</dbReference>
<evidence type="ECO:0000313" key="2">
    <source>
        <dbReference type="EMBL" id="SFD56740.1"/>
    </source>
</evidence>
<dbReference type="GO" id="GO:0035438">
    <property type="term" value="F:cyclic-di-GMP binding"/>
    <property type="evidence" value="ECO:0007669"/>
    <property type="project" value="InterPro"/>
</dbReference>
<protein>
    <submittedName>
        <fullName evidence="2">PilZ domain-containing protein</fullName>
    </submittedName>
</protein>
<dbReference type="Pfam" id="PF07238">
    <property type="entry name" value="PilZ"/>
    <property type="match status" value="1"/>
</dbReference>
<evidence type="ECO:0000313" key="3">
    <source>
        <dbReference type="Proteomes" id="UP000199400"/>
    </source>
</evidence>
<dbReference type="Proteomes" id="UP000199400">
    <property type="component" value="Unassembled WGS sequence"/>
</dbReference>
<gene>
    <name evidence="2" type="ORF">SAMN02745121_00646</name>
</gene>
<keyword evidence="3" id="KW-1185">Reference proteome</keyword>
<dbReference type="Gene3D" id="2.40.10.220">
    <property type="entry name" value="predicted glycosyltransferase like domains"/>
    <property type="match status" value="1"/>
</dbReference>